<sequence length="73" mass="8094">RQRQDDSVVDLTASEQQFVLPNCFGAREFLERFPPAVADSEKSIILGMTAAARETQLVQDTAAVMRLLETVLV</sequence>
<comment type="caution">
    <text evidence="1">The sequence shown here is derived from an EMBL/GenBank/DDBJ whole genome shotgun (WGS) entry which is preliminary data.</text>
</comment>
<organism evidence="1 2">
    <name type="scientific">Trifolium medium</name>
    <dbReference type="NCBI Taxonomy" id="97028"/>
    <lineage>
        <taxon>Eukaryota</taxon>
        <taxon>Viridiplantae</taxon>
        <taxon>Streptophyta</taxon>
        <taxon>Embryophyta</taxon>
        <taxon>Tracheophyta</taxon>
        <taxon>Spermatophyta</taxon>
        <taxon>Magnoliopsida</taxon>
        <taxon>eudicotyledons</taxon>
        <taxon>Gunneridae</taxon>
        <taxon>Pentapetalae</taxon>
        <taxon>rosids</taxon>
        <taxon>fabids</taxon>
        <taxon>Fabales</taxon>
        <taxon>Fabaceae</taxon>
        <taxon>Papilionoideae</taxon>
        <taxon>50 kb inversion clade</taxon>
        <taxon>NPAAA clade</taxon>
        <taxon>Hologalegina</taxon>
        <taxon>IRL clade</taxon>
        <taxon>Trifolieae</taxon>
        <taxon>Trifolium</taxon>
    </lineage>
</organism>
<feature type="non-terminal residue" evidence="1">
    <location>
        <position position="73"/>
    </location>
</feature>
<reference evidence="1 2" key="1">
    <citation type="journal article" date="2018" name="Front. Plant Sci.">
        <title>Red Clover (Trifolium pratense) and Zigzag Clover (T. medium) - A Picture of Genomic Similarities and Differences.</title>
        <authorList>
            <person name="Dluhosova J."/>
            <person name="Istvanek J."/>
            <person name="Nedelnik J."/>
            <person name="Repkova J."/>
        </authorList>
    </citation>
    <scope>NUCLEOTIDE SEQUENCE [LARGE SCALE GENOMIC DNA]</scope>
    <source>
        <strain evidence="2">cv. 10/8</strain>
        <tissue evidence="1">Leaf</tissue>
    </source>
</reference>
<proteinExistence type="predicted"/>
<evidence type="ECO:0000313" key="2">
    <source>
        <dbReference type="Proteomes" id="UP000265520"/>
    </source>
</evidence>
<dbReference type="EMBL" id="LXQA010586180">
    <property type="protein sequence ID" value="MCI60682.1"/>
    <property type="molecule type" value="Genomic_DNA"/>
</dbReference>
<accession>A0A392TIA6</accession>
<keyword evidence="2" id="KW-1185">Reference proteome</keyword>
<dbReference type="AlphaFoldDB" id="A0A392TIA6"/>
<name>A0A392TIA6_9FABA</name>
<dbReference type="Proteomes" id="UP000265520">
    <property type="component" value="Unassembled WGS sequence"/>
</dbReference>
<protein>
    <submittedName>
        <fullName evidence="1">Uncharacterized protein</fullName>
    </submittedName>
</protein>
<feature type="non-terminal residue" evidence="1">
    <location>
        <position position="1"/>
    </location>
</feature>
<evidence type="ECO:0000313" key="1">
    <source>
        <dbReference type="EMBL" id="MCI60682.1"/>
    </source>
</evidence>